<keyword evidence="1" id="KW-0813">Transport</keyword>
<keyword evidence="3" id="KW-0547">Nucleotide-binding</keyword>
<comment type="similarity">
    <text evidence="5">Belongs to the ABC transporter superfamily. Macrolide exporter (TC 3.A.1.122) family.</text>
</comment>
<dbReference type="PANTHER" id="PTHR24220">
    <property type="entry name" value="IMPORT ATP-BINDING PROTEIN"/>
    <property type="match status" value="1"/>
</dbReference>
<protein>
    <submittedName>
        <fullName evidence="7">ABC transporter, ATP-binding protein</fullName>
    </submittedName>
</protein>
<reference evidence="7" key="1">
    <citation type="submission" date="2020-02" db="EMBL/GenBank/DDBJ databases">
        <authorList>
            <person name="Meier V. D."/>
        </authorList>
    </citation>
    <scope>NUCLEOTIDE SEQUENCE</scope>
    <source>
        <strain evidence="7">AVDCRST_MAG15</strain>
    </source>
</reference>
<evidence type="ECO:0000256" key="2">
    <source>
        <dbReference type="ARBA" id="ARBA00022519"/>
    </source>
</evidence>
<dbReference type="InterPro" id="IPR017911">
    <property type="entry name" value="MacB-like_ATP-bd"/>
</dbReference>
<evidence type="ECO:0000256" key="4">
    <source>
        <dbReference type="ARBA" id="ARBA00022840"/>
    </source>
</evidence>
<dbReference type="Gene3D" id="3.40.50.300">
    <property type="entry name" value="P-loop containing nucleotide triphosphate hydrolases"/>
    <property type="match status" value="1"/>
</dbReference>
<dbReference type="PROSITE" id="PS00211">
    <property type="entry name" value="ABC_TRANSPORTER_1"/>
    <property type="match status" value="1"/>
</dbReference>
<dbReference type="CDD" id="cd03255">
    <property type="entry name" value="ABC_MJ0796_LolCDE_FtsE"/>
    <property type="match status" value="1"/>
</dbReference>
<keyword evidence="2" id="KW-0472">Membrane</keyword>
<dbReference type="InterPro" id="IPR015854">
    <property type="entry name" value="ABC_transpr_LolD-like"/>
</dbReference>
<dbReference type="FunFam" id="3.40.50.300:FF:000032">
    <property type="entry name" value="Export ABC transporter ATP-binding protein"/>
    <property type="match status" value="1"/>
</dbReference>
<dbReference type="GO" id="GO:0005886">
    <property type="term" value="C:plasma membrane"/>
    <property type="evidence" value="ECO:0007669"/>
    <property type="project" value="TreeGrafter"/>
</dbReference>
<dbReference type="GO" id="GO:0016887">
    <property type="term" value="F:ATP hydrolysis activity"/>
    <property type="evidence" value="ECO:0007669"/>
    <property type="project" value="InterPro"/>
</dbReference>
<evidence type="ECO:0000313" key="7">
    <source>
        <dbReference type="EMBL" id="CAA9397918.1"/>
    </source>
</evidence>
<dbReference type="InterPro" id="IPR027417">
    <property type="entry name" value="P-loop_NTPase"/>
</dbReference>
<dbReference type="InterPro" id="IPR003593">
    <property type="entry name" value="AAA+_ATPase"/>
</dbReference>
<dbReference type="SMART" id="SM00382">
    <property type="entry name" value="AAA"/>
    <property type="match status" value="1"/>
</dbReference>
<evidence type="ECO:0000256" key="3">
    <source>
        <dbReference type="ARBA" id="ARBA00022741"/>
    </source>
</evidence>
<gene>
    <name evidence="7" type="ORF">AVDCRST_MAG15-833</name>
</gene>
<evidence type="ECO:0000259" key="6">
    <source>
        <dbReference type="PROSITE" id="PS50893"/>
    </source>
</evidence>
<dbReference type="GO" id="GO:0098796">
    <property type="term" value="C:membrane protein complex"/>
    <property type="evidence" value="ECO:0007669"/>
    <property type="project" value="UniProtKB-ARBA"/>
</dbReference>
<evidence type="ECO:0000256" key="5">
    <source>
        <dbReference type="ARBA" id="ARBA00038388"/>
    </source>
</evidence>
<keyword evidence="4 7" id="KW-0067">ATP-binding</keyword>
<dbReference type="GO" id="GO:0005524">
    <property type="term" value="F:ATP binding"/>
    <property type="evidence" value="ECO:0007669"/>
    <property type="project" value="UniProtKB-KW"/>
</dbReference>
<dbReference type="AlphaFoldDB" id="A0A6J4NUC4"/>
<dbReference type="SUPFAM" id="SSF52540">
    <property type="entry name" value="P-loop containing nucleoside triphosphate hydrolases"/>
    <property type="match status" value="1"/>
</dbReference>
<dbReference type="Pfam" id="PF00005">
    <property type="entry name" value="ABC_tran"/>
    <property type="match status" value="1"/>
</dbReference>
<dbReference type="PROSITE" id="PS50893">
    <property type="entry name" value="ABC_TRANSPORTER_2"/>
    <property type="match status" value="1"/>
</dbReference>
<name>A0A6J4NUC4_9RHOB</name>
<proteinExistence type="inferred from homology"/>
<organism evidence="7">
    <name type="scientific">uncultured Rubellimicrobium sp</name>
    <dbReference type="NCBI Taxonomy" id="543078"/>
    <lineage>
        <taxon>Bacteria</taxon>
        <taxon>Pseudomonadati</taxon>
        <taxon>Pseudomonadota</taxon>
        <taxon>Alphaproteobacteria</taxon>
        <taxon>Rhodobacterales</taxon>
        <taxon>Roseobacteraceae</taxon>
        <taxon>Rubellimicrobium</taxon>
        <taxon>environmental samples</taxon>
    </lineage>
</organism>
<evidence type="ECO:0000256" key="1">
    <source>
        <dbReference type="ARBA" id="ARBA00022448"/>
    </source>
</evidence>
<feature type="domain" description="ABC transporter" evidence="6">
    <location>
        <begin position="5"/>
        <end position="232"/>
    </location>
</feature>
<dbReference type="GO" id="GO:0022857">
    <property type="term" value="F:transmembrane transporter activity"/>
    <property type="evidence" value="ECO:0007669"/>
    <property type="project" value="TreeGrafter"/>
</dbReference>
<dbReference type="InterPro" id="IPR017871">
    <property type="entry name" value="ABC_transporter-like_CS"/>
</dbReference>
<dbReference type="PANTHER" id="PTHR24220:SF659">
    <property type="entry name" value="TRANSPORTER, PUTATIVE-RELATED"/>
    <property type="match status" value="1"/>
</dbReference>
<keyword evidence="2" id="KW-1003">Cell membrane</keyword>
<dbReference type="InterPro" id="IPR003439">
    <property type="entry name" value="ABC_transporter-like_ATP-bd"/>
</dbReference>
<dbReference type="EMBL" id="CADCUU010000114">
    <property type="protein sequence ID" value="CAA9397918.1"/>
    <property type="molecule type" value="Genomic_DNA"/>
</dbReference>
<keyword evidence="2" id="KW-0997">Cell inner membrane</keyword>
<accession>A0A6J4NUC4</accession>
<sequence length="234" mass="24931">MADALSLSDARLTLRGNAGPVEILRGITLQVHEGETVGLVGPSGSGKSSLLMLMGGLEQATGGEVRALGQDLTRMDEDALARFRRDNMGVVFQSFHLIPTMTALENVATPLELAGHRDAFARARAELDTVGLGHRADHYPSQMSGGEQQRVALARALAPRPRLLLADEPTGNLDESNGRAIVDLLFGLGRGKGATLVLVTHDEALAARCDRVIRLRDGRLDSALAPRDTTRAAE</sequence>